<dbReference type="InterPro" id="IPR036920">
    <property type="entry name" value="Ribosomal_uL16_sf"/>
</dbReference>
<dbReference type="GO" id="GO:0032543">
    <property type="term" value="P:mitochondrial translation"/>
    <property type="evidence" value="ECO:0007669"/>
    <property type="project" value="TreeGrafter"/>
</dbReference>
<dbReference type="PANTHER" id="PTHR12220:SF13">
    <property type="entry name" value="LARGE RIBOSOMAL SUBUNIT PROTEIN UL16M"/>
    <property type="match status" value="1"/>
</dbReference>
<keyword evidence="5" id="KW-1185">Reference proteome</keyword>
<evidence type="ECO:0000256" key="1">
    <source>
        <dbReference type="ARBA" id="ARBA00008931"/>
    </source>
</evidence>
<evidence type="ECO:0000313" key="6">
    <source>
        <dbReference type="RefSeq" id="XP_034251636.1"/>
    </source>
</evidence>
<dbReference type="GO" id="GO:0005762">
    <property type="term" value="C:mitochondrial large ribosomal subunit"/>
    <property type="evidence" value="ECO:0007669"/>
    <property type="project" value="TreeGrafter"/>
</dbReference>
<gene>
    <name evidence="6" type="primary">LOC117651596</name>
</gene>
<evidence type="ECO:0000256" key="3">
    <source>
        <dbReference type="ARBA" id="ARBA00023274"/>
    </source>
</evidence>
<sequence length="250" mass="28835">MLSLLRGVFQTLQIQGPLIRNGRNALSTSTTLQKKNYLQEPEDYSDINLPEKPKLRVMMKVPHALPNQKHRKMKKSLHLIRGPEPVHNALLHEQYGIRALCGGRLRYGHMEMIRLTVGRKLDASRMFAIWRIDDPWQPISKMGIGKRHGGGKGPIDHYVTPIKEGRIIIEVGGKCSYEEVKPWLEQIARLLPFKAEAVDMKTILAKKKLEELEEKRNINPITYKYLLMNRMVGTQNWAGPTEKEYFGKYV</sequence>
<dbReference type="PANTHER" id="PTHR12220">
    <property type="entry name" value="50S/60S RIBOSOMAL PROTEIN L16"/>
    <property type="match status" value="1"/>
</dbReference>
<dbReference type="KEGG" id="tpal:117651596"/>
<name>A0A6P9A4Z1_THRPL</name>
<dbReference type="GO" id="GO:0003735">
    <property type="term" value="F:structural constituent of ribosome"/>
    <property type="evidence" value="ECO:0007669"/>
    <property type="project" value="InterPro"/>
</dbReference>
<dbReference type="OrthoDB" id="268521at2759"/>
<dbReference type="Proteomes" id="UP000515158">
    <property type="component" value="Unplaced"/>
</dbReference>
<dbReference type="Gene3D" id="3.90.1170.10">
    <property type="entry name" value="Ribosomal protein L10e/L16"/>
    <property type="match status" value="1"/>
</dbReference>
<dbReference type="SUPFAM" id="SSF54686">
    <property type="entry name" value="Ribosomal protein L16p/L10e"/>
    <property type="match status" value="1"/>
</dbReference>
<dbReference type="GeneID" id="117651596"/>
<dbReference type="GO" id="GO:0019843">
    <property type="term" value="F:rRNA binding"/>
    <property type="evidence" value="ECO:0007669"/>
    <property type="project" value="InterPro"/>
</dbReference>
<dbReference type="FunCoup" id="A0A6P9A4Z1">
    <property type="interactions" value="543"/>
</dbReference>
<proteinExistence type="inferred from homology"/>
<dbReference type="InterPro" id="IPR000114">
    <property type="entry name" value="Ribosomal_uL16_bact-type"/>
</dbReference>
<keyword evidence="2 6" id="KW-0689">Ribosomal protein</keyword>
<evidence type="ECO:0000256" key="4">
    <source>
        <dbReference type="ARBA" id="ARBA00035302"/>
    </source>
</evidence>
<evidence type="ECO:0000313" key="5">
    <source>
        <dbReference type="Proteomes" id="UP000515158"/>
    </source>
</evidence>
<organism evidence="6">
    <name type="scientific">Thrips palmi</name>
    <name type="common">Melon thrips</name>
    <dbReference type="NCBI Taxonomy" id="161013"/>
    <lineage>
        <taxon>Eukaryota</taxon>
        <taxon>Metazoa</taxon>
        <taxon>Ecdysozoa</taxon>
        <taxon>Arthropoda</taxon>
        <taxon>Hexapoda</taxon>
        <taxon>Insecta</taxon>
        <taxon>Pterygota</taxon>
        <taxon>Neoptera</taxon>
        <taxon>Paraneoptera</taxon>
        <taxon>Thysanoptera</taxon>
        <taxon>Terebrantia</taxon>
        <taxon>Thripoidea</taxon>
        <taxon>Thripidae</taxon>
        <taxon>Thrips</taxon>
    </lineage>
</organism>
<dbReference type="InParanoid" id="A0A6P9A4Z1"/>
<dbReference type="CTD" id="54948"/>
<dbReference type="AlphaFoldDB" id="A0A6P9A4Z1"/>
<dbReference type="InterPro" id="IPR047873">
    <property type="entry name" value="Ribosomal_uL16"/>
</dbReference>
<accession>A0A6P9A4Z1</accession>
<evidence type="ECO:0000256" key="2">
    <source>
        <dbReference type="ARBA" id="ARBA00022980"/>
    </source>
</evidence>
<reference evidence="6" key="1">
    <citation type="submission" date="2025-08" db="UniProtKB">
        <authorList>
            <consortium name="RefSeq"/>
        </authorList>
    </citation>
    <scope>IDENTIFICATION</scope>
    <source>
        <tissue evidence="6">Total insect</tissue>
    </source>
</reference>
<keyword evidence="3" id="KW-0687">Ribonucleoprotein</keyword>
<comment type="similarity">
    <text evidence="1">Belongs to the universal ribosomal protein uL16 family.</text>
</comment>
<dbReference type="RefSeq" id="XP_034251636.1">
    <property type="nucleotide sequence ID" value="XM_034395745.1"/>
</dbReference>
<protein>
    <recommendedName>
        <fullName evidence="4">Large ribosomal subunit protein uL16m</fullName>
    </recommendedName>
</protein>
<dbReference type="Pfam" id="PF00252">
    <property type="entry name" value="Ribosomal_L16"/>
    <property type="match status" value="1"/>
</dbReference>